<comment type="caution">
    <text evidence="1">The sequence shown here is derived from an EMBL/GenBank/DDBJ whole genome shotgun (WGS) entry which is preliminary data.</text>
</comment>
<dbReference type="GO" id="GO:0070573">
    <property type="term" value="F:metallodipeptidase activity"/>
    <property type="evidence" value="ECO:0007669"/>
    <property type="project" value="InterPro"/>
</dbReference>
<dbReference type="PANTHER" id="PTHR10443:SF12">
    <property type="entry name" value="DIPEPTIDASE"/>
    <property type="match status" value="1"/>
</dbReference>
<dbReference type="GO" id="GO:0006508">
    <property type="term" value="P:proteolysis"/>
    <property type="evidence" value="ECO:0007669"/>
    <property type="project" value="InterPro"/>
</dbReference>
<dbReference type="EMBL" id="JAFLNF010000003">
    <property type="protein sequence ID" value="MBO0345345.1"/>
    <property type="molecule type" value="Genomic_DNA"/>
</dbReference>
<dbReference type="Pfam" id="PF01244">
    <property type="entry name" value="Peptidase_M19"/>
    <property type="match status" value="1"/>
</dbReference>
<dbReference type="InterPro" id="IPR032466">
    <property type="entry name" value="Metal_Hydrolase"/>
</dbReference>
<dbReference type="PANTHER" id="PTHR10443">
    <property type="entry name" value="MICROSOMAL DIPEPTIDASE"/>
    <property type="match status" value="1"/>
</dbReference>
<evidence type="ECO:0000313" key="1">
    <source>
        <dbReference type="EMBL" id="MBO0345345.1"/>
    </source>
</evidence>
<dbReference type="Proteomes" id="UP000664779">
    <property type="component" value="Unassembled WGS sequence"/>
</dbReference>
<reference evidence="1" key="1">
    <citation type="submission" date="2021-03" db="EMBL/GenBank/DDBJ databases">
        <title>Roseibium sp. CAU 1637 isolated from Incheon.</title>
        <authorList>
            <person name="Kim W."/>
        </authorList>
    </citation>
    <scope>NUCLEOTIDE SEQUENCE</scope>
    <source>
        <strain evidence="1">CAU 1637</strain>
    </source>
</reference>
<proteinExistence type="predicted"/>
<gene>
    <name evidence="1" type="ORF">J0X15_08945</name>
</gene>
<dbReference type="CDD" id="cd01301">
    <property type="entry name" value="rDP_like"/>
    <property type="match status" value="1"/>
</dbReference>
<accession>A0A939END3</accession>
<protein>
    <submittedName>
        <fullName evidence="1">Dipeptidase</fullName>
    </submittedName>
</protein>
<dbReference type="InterPro" id="IPR008257">
    <property type="entry name" value="Pept_M19"/>
</dbReference>
<sequence>MPVAIFDGHNDTLLQRILRRGTERDQDFFTATQANHIDFPRAQAGGLIGGLFAMFVPSQTKQDFSKPFNPSDPANYARVDQQEALAFTMAMAAEAFRLTRASNGRMKVCRSATEIRQAMHDEVMAISLHIEGAEAIDPDFHALEALHEMGLRSLGPVWSRGNIFAEGVPMRFNSGPDIGNGLSDTGKALIKACNELKILVDLSHLNEKGFWDVASLSDAPLVASHSNAHAICPNARNLTDKQLGAIRESKGLVGVNFHVAFLREDGGYARDTPLDLIVRHTAYLIEALGEDHVGLGSDFDGCLLPADIGDVSGLPNLIDAYRAAGFGTDLINKIAHENWLNVLDKTQK</sequence>
<name>A0A939END3_9HYPH</name>
<dbReference type="AlphaFoldDB" id="A0A939END3"/>
<dbReference type="PROSITE" id="PS51365">
    <property type="entry name" value="RENAL_DIPEPTIDASE_2"/>
    <property type="match status" value="1"/>
</dbReference>
<organism evidence="1 2">
    <name type="scientific">Roseibium limicola</name>
    <dbReference type="NCBI Taxonomy" id="2816037"/>
    <lineage>
        <taxon>Bacteria</taxon>
        <taxon>Pseudomonadati</taxon>
        <taxon>Pseudomonadota</taxon>
        <taxon>Alphaproteobacteria</taxon>
        <taxon>Hyphomicrobiales</taxon>
        <taxon>Stappiaceae</taxon>
        <taxon>Roseibium</taxon>
    </lineage>
</organism>
<dbReference type="Gene3D" id="3.20.20.140">
    <property type="entry name" value="Metal-dependent hydrolases"/>
    <property type="match status" value="1"/>
</dbReference>
<keyword evidence="2" id="KW-1185">Reference proteome</keyword>
<dbReference type="SUPFAM" id="SSF51556">
    <property type="entry name" value="Metallo-dependent hydrolases"/>
    <property type="match status" value="1"/>
</dbReference>
<evidence type="ECO:0000313" key="2">
    <source>
        <dbReference type="Proteomes" id="UP000664779"/>
    </source>
</evidence>